<gene>
    <name evidence="2" type="ORF">L1I42_12145</name>
</gene>
<comment type="caution">
    <text evidence="2">The sequence shown here is derived from an EMBL/GenBank/DDBJ whole genome shotgun (WGS) entry which is preliminary data.</text>
</comment>
<keyword evidence="1" id="KW-1133">Transmembrane helix</keyword>
<feature type="transmembrane region" description="Helical" evidence="1">
    <location>
        <begin position="44"/>
        <end position="64"/>
    </location>
</feature>
<evidence type="ECO:0000313" key="3">
    <source>
        <dbReference type="Proteomes" id="UP001201217"/>
    </source>
</evidence>
<dbReference type="EMBL" id="JAKGTI010000002">
    <property type="protein sequence ID" value="MCF4099243.1"/>
    <property type="molecule type" value="Genomic_DNA"/>
</dbReference>
<feature type="transmembrane region" description="Helical" evidence="1">
    <location>
        <begin position="7"/>
        <end position="24"/>
    </location>
</feature>
<organism evidence="2 3">
    <name type="scientific">Maritalea mediterranea</name>
    <dbReference type="NCBI Taxonomy" id="2909667"/>
    <lineage>
        <taxon>Bacteria</taxon>
        <taxon>Pseudomonadati</taxon>
        <taxon>Pseudomonadota</taxon>
        <taxon>Alphaproteobacteria</taxon>
        <taxon>Hyphomicrobiales</taxon>
        <taxon>Devosiaceae</taxon>
        <taxon>Maritalea</taxon>
    </lineage>
</organism>
<keyword evidence="1" id="KW-0472">Membrane</keyword>
<proteinExistence type="predicted"/>
<feature type="transmembrane region" description="Helical" evidence="1">
    <location>
        <begin position="96"/>
        <end position="119"/>
    </location>
</feature>
<keyword evidence="1" id="KW-0812">Transmembrane</keyword>
<feature type="transmembrane region" description="Helical" evidence="1">
    <location>
        <begin position="71"/>
        <end position="90"/>
    </location>
</feature>
<dbReference type="RefSeq" id="WP_236114819.1">
    <property type="nucleotide sequence ID" value="NZ_JAKGTI010000002.1"/>
</dbReference>
<accession>A0ABS9ECU0</accession>
<name>A0ABS9ECU0_9HYPH</name>
<reference evidence="2 3" key="1">
    <citation type="submission" date="2022-01" db="EMBL/GenBank/DDBJ databases">
        <title>Maritalea mediterranea sp. nov., isolated from marine plastic residues from the Malva-rosa beach (Valencia, Spain).</title>
        <authorList>
            <person name="Vidal-Verdu A."/>
            <person name="Molina-Menor E."/>
            <person name="Pascual J."/>
            <person name="Pereto J."/>
            <person name="Porcar M."/>
        </authorList>
    </citation>
    <scope>NUCLEOTIDE SEQUENCE [LARGE SCALE GENOMIC DNA]</scope>
    <source>
        <strain evidence="2 3">P4.10X</strain>
    </source>
</reference>
<sequence>MTRLVQWALAAWFLGFGFWMFFTPMSFYQLTPDVADMGPFNRHFVMDIGLVFFASGGAMAYGIYRQDKTAIVCGTLWPMFHAIFHIFIWFQRGVPFDFVAFSNLFSIQLPAWAAFVLALKFTHRSNQYA</sequence>
<evidence type="ECO:0000256" key="1">
    <source>
        <dbReference type="SAM" id="Phobius"/>
    </source>
</evidence>
<protein>
    <recommendedName>
        <fullName evidence="4">DUF4345 domain-containing protein</fullName>
    </recommendedName>
</protein>
<dbReference type="Proteomes" id="UP001201217">
    <property type="component" value="Unassembled WGS sequence"/>
</dbReference>
<evidence type="ECO:0000313" key="2">
    <source>
        <dbReference type="EMBL" id="MCF4099243.1"/>
    </source>
</evidence>
<keyword evidence="3" id="KW-1185">Reference proteome</keyword>
<evidence type="ECO:0008006" key="4">
    <source>
        <dbReference type="Google" id="ProtNLM"/>
    </source>
</evidence>